<feature type="domain" description="DUF4253" evidence="5">
    <location>
        <begin position="712"/>
        <end position="815"/>
    </location>
</feature>
<evidence type="ECO:0000256" key="2">
    <source>
        <dbReference type="ARBA" id="ARBA00023043"/>
    </source>
</evidence>
<comment type="caution">
    <text evidence="6">The sequence shown here is derived from an EMBL/GenBank/DDBJ whole genome shotgun (WGS) entry which is preliminary data.</text>
</comment>
<feature type="repeat" description="ANK" evidence="3">
    <location>
        <begin position="420"/>
        <end position="452"/>
    </location>
</feature>
<dbReference type="STRING" id="1925591.BI308_14820"/>
<dbReference type="Pfam" id="PF12796">
    <property type="entry name" value="Ank_2"/>
    <property type="match status" value="4"/>
</dbReference>
<feature type="repeat" description="ANK" evidence="3">
    <location>
        <begin position="554"/>
        <end position="586"/>
    </location>
</feature>
<accession>A0A1L9QQ73</accession>
<dbReference type="PROSITE" id="PS50088">
    <property type="entry name" value="ANK_REPEAT"/>
    <property type="match status" value="8"/>
</dbReference>
<feature type="repeat" description="ANK" evidence="3">
    <location>
        <begin position="330"/>
        <end position="362"/>
    </location>
</feature>
<dbReference type="SMART" id="SM00248">
    <property type="entry name" value="ANK"/>
    <property type="match status" value="16"/>
</dbReference>
<evidence type="ECO:0000259" key="5">
    <source>
        <dbReference type="Pfam" id="PF14062"/>
    </source>
</evidence>
<gene>
    <name evidence="6" type="ORF">BI308_14820</name>
</gene>
<dbReference type="InterPro" id="IPR025349">
    <property type="entry name" value="DUF4253"/>
</dbReference>
<reference evidence="6" key="1">
    <citation type="submission" date="2016-10" db="EMBL/GenBank/DDBJ databases">
        <title>CRISPR-Cas defence system in Roseofilum reptotaenium: evidence of a bacteriophage-cyanobacterium arms race in the coral black band disease.</title>
        <authorList>
            <person name="Buerger P."/>
            <person name="Wood-Charlson E.M."/>
            <person name="Weynberg K.D."/>
            <person name="Willis B."/>
            <person name="Van Oppen M.J."/>
        </authorList>
    </citation>
    <scope>NUCLEOTIDE SEQUENCE [LARGE SCALE GENOMIC DNA]</scope>
    <source>
        <strain evidence="6">AO1-A</strain>
    </source>
</reference>
<dbReference type="SUPFAM" id="SSF48403">
    <property type="entry name" value="Ankyrin repeat"/>
    <property type="match status" value="2"/>
</dbReference>
<dbReference type="Gene3D" id="1.25.40.20">
    <property type="entry name" value="Ankyrin repeat-containing domain"/>
    <property type="match status" value="5"/>
</dbReference>
<sequence>MSDLDRQLIQAVKSKNLSLVKELLNAGANPNVTDGNQHILRMCEYEREIRYELVKAGAWENRLKTELVAALPYGIEVVRTLVEKGADVNVQTIGGGTPLSVAAGRGDQDMVFLLIESGADLDAEAPLLCALKGKHWEIAMQLLHEGADPNVTDDFNTRAIALTVAAGNYPKANEVLKALLAAGVDVNQEISGITIYPESEANQALEELEAIKAQPSPSPNVEPIHIRDTFPLTLAARCGCAQTVAILVEAGAHLHQKDGEGLSAFDWATFNQDTQVFEVLRSFGIIDTQIFPSLDEILLKAAVAGAVDAARSAIEQGADVNTRDPRRDTRNKTPLMLAAREGHVDMVNLLLSAGANPNLDDLAGGEVPFYFSGSYHTDFLKQHGYQAGRTALMLAVEASHLNVIEALLAAKPDLNQQDGLNVTALMIACEKGHLDIVQRLLAEGADINVQAKGVSALNIAVWEKQEEIALFLIHQGADFLVQSQEGDTLLMRAAGMGSLALVQLLLSKGMDVNARNGDSTALIHALTYYNSEEENLEVIEALLAAGADPNLGYKGGTALTRAVYRGSIDAIRALLAAGVDIEQRDREGRTTLSLAKFCGRSDILNLLREQVGDRAQELEEEDNPRADVEYDYPDFSERGRNPTYAEAVQELADICGDKPIEFSDLEGGFYINVRTNKRKDLDVETVQNQFRAKGCYVFASSRTLFDDLPERLTIFPTTDKYEAIAAMGTNGCNYGVGTGYVLQWLQELEAKQPFVITYIRYDSLGLRFLSPLEDVEYWADEMYEFCPDIIDQGFMEREKLVQCLKTSDRISFWWD</sequence>
<proteinExistence type="predicted"/>
<dbReference type="Pfam" id="PF14062">
    <property type="entry name" value="DUF4253"/>
    <property type="match status" value="1"/>
</dbReference>
<protein>
    <recommendedName>
        <fullName evidence="5">DUF4253 domain-containing protein</fullName>
    </recommendedName>
</protein>
<keyword evidence="1" id="KW-0677">Repeat</keyword>
<dbReference type="PANTHER" id="PTHR24123:SF33">
    <property type="entry name" value="PROTEIN HOS4"/>
    <property type="match status" value="1"/>
</dbReference>
<feature type="repeat" description="ANK" evidence="3">
    <location>
        <begin position="94"/>
        <end position="126"/>
    </location>
</feature>
<dbReference type="Pfam" id="PF00023">
    <property type="entry name" value="Ank"/>
    <property type="match status" value="2"/>
</dbReference>
<evidence type="ECO:0000313" key="7">
    <source>
        <dbReference type="Proteomes" id="UP000183940"/>
    </source>
</evidence>
<name>A0A1L9QQ73_9CYAN</name>
<feature type="repeat" description="ANK" evidence="3">
    <location>
        <begin position="387"/>
        <end position="419"/>
    </location>
</feature>
<feature type="region of interest" description="Disordered" evidence="4">
    <location>
        <begin position="615"/>
        <end position="634"/>
    </location>
</feature>
<keyword evidence="7" id="KW-1185">Reference proteome</keyword>
<evidence type="ECO:0000256" key="3">
    <source>
        <dbReference type="PROSITE-ProRule" id="PRU00023"/>
    </source>
</evidence>
<feature type="repeat" description="ANK" evidence="3">
    <location>
        <begin position="122"/>
        <end position="154"/>
    </location>
</feature>
<dbReference type="InterPro" id="IPR036770">
    <property type="entry name" value="Ankyrin_rpt-contain_sf"/>
</dbReference>
<evidence type="ECO:0000256" key="4">
    <source>
        <dbReference type="SAM" id="MobiDB-lite"/>
    </source>
</evidence>
<dbReference type="PANTHER" id="PTHR24123">
    <property type="entry name" value="ANKYRIN REPEAT-CONTAINING"/>
    <property type="match status" value="1"/>
</dbReference>
<feature type="compositionally biased region" description="Basic and acidic residues" evidence="4">
    <location>
        <begin position="615"/>
        <end position="628"/>
    </location>
</feature>
<feature type="repeat" description="ANK" evidence="3">
    <location>
        <begin position="485"/>
        <end position="517"/>
    </location>
</feature>
<dbReference type="InterPro" id="IPR002110">
    <property type="entry name" value="Ankyrin_rpt"/>
</dbReference>
<dbReference type="AlphaFoldDB" id="A0A1L9QQ73"/>
<dbReference type="PROSITE" id="PS50297">
    <property type="entry name" value="ANK_REP_REGION"/>
    <property type="match status" value="6"/>
</dbReference>
<organism evidence="6 7">
    <name type="scientific">Roseofilum reptotaenium AO1-A</name>
    <dbReference type="NCBI Taxonomy" id="1925591"/>
    <lineage>
        <taxon>Bacteria</taxon>
        <taxon>Bacillati</taxon>
        <taxon>Cyanobacteriota</taxon>
        <taxon>Cyanophyceae</taxon>
        <taxon>Desertifilales</taxon>
        <taxon>Desertifilaceae</taxon>
        <taxon>Roseofilum</taxon>
    </lineage>
</organism>
<dbReference type="Proteomes" id="UP000183940">
    <property type="component" value="Unassembled WGS sequence"/>
</dbReference>
<dbReference type="EMBL" id="MLAW01000025">
    <property type="protein sequence ID" value="OJJ24835.1"/>
    <property type="molecule type" value="Genomic_DNA"/>
</dbReference>
<keyword evidence="2 3" id="KW-0040">ANK repeat</keyword>
<evidence type="ECO:0000256" key="1">
    <source>
        <dbReference type="ARBA" id="ARBA00022737"/>
    </source>
</evidence>
<dbReference type="PRINTS" id="PR01415">
    <property type="entry name" value="ANKYRIN"/>
</dbReference>
<feature type="repeat" description="ANK" evidence="3">
    <location>
        <begin position="452"/>
        <end position="484"/>
    </location>
</feature>
<evidence type="ECO:0000313" key="6">
    <source>
        <dbReference type="EMBL" id="OJJ24835.1"/>
    </source>
</evidence>
<dbReference type="InterPro" id="IPR051165">
    <property type="entry name" value="Multifunctional_ANK_Repeat"/>
</dbReference>